<comment type="similarity">
    <text evidence="2">Belongs to the TRIM/RBCC family.</text>
</comment>
<dbReference type="InterPro" id="IPR000315">
    <property type="entry name" value="Znf_B-box"/>
</dbReference>
<evidence type="ECO:0000259" key="16">
    <source>
        <dbReference type="PROSITE" id="PS50119"/>
    </source>
</evidence>
<evidence type="ECO:0000256" key="12">
    <source>
        <dbReference type="ARBA" id="ARBA00071704"/>
    </source>
</evidence>
<evidence type="ECO:0000259" key="15">
    <source>
        <dbReference type="PROSITE" id="PS50089"/>
    </source>
</evidence>
<dbReference type="PROSITE" id="PS50119">
    <property type="entry name" value="ZF_BBOX"/>
    <property type="match status" value="1"/>
</dbReference>
<dbReference type="InterPro" id="IPR013083">
    <property type="entry name" value="Znf_RING/FYVE/PHD"/>
</dbReference>
<dbReference type="InterPro" id="IPR027370">
    <property type="entry name" value="Znf-RING_euk"/>
</dbReference>
<dbReference type="Gene3D" id="3.30.160.60">
    <property type="entry name" value="Classic Zinc Finger"/>
    <property type="match status" value="1"/>
</dbReference>
<dbReference type="Ensembl" id="ENSGAGT00000000793.1">
    <property type="protein sequence ID" value="ENSGAGP00000000704.1"/>
    <property type="gene ID" value="ENSGAGG00000000591.1"/>
</dbReference>
<dbReference type="GO" id="GO:0005789">
    <property type="term" value="C:endoplasmic reticulum membrane"/>
    <property type="evidence" value="ECO:0007669"/>
    <property type="project" value="UniProtKB-SubCell"/>
</dbReference>
<keyword evidence="10" id="KW-0472">Membrane</keyword>
<dbReference type="CDD" id="cd16763">
    <property type="entry name" value="RING-HC_TRIM59_C-V"/>
    <property type="match status" value="1"/>
</dbReference>
<reference evidence="18" key="1">
    <citation type="journal article" date="2017" name="PLoS ONE">
        <title>The Agassiz's desert tortoise genome provides a resource for the conservation of a threatened species.</title>
        <authorList>
            <person name="Tollis M."/>
            <person name="DeNardo D.F."/>
            <person name="Cornelius J.A."/>
            <person name="Dolby G.A."/>
            <person name="Edwards T."/>
            <person name="Henen B.T."/>
            <person name="Karl A.E."/>
            <person name="Murphy R.W."/>
            <person name="Kusumi K."/>
        </authorList>
    </citation>
    <scope>NUCLEOTIDE SEQUENCE [LARGE SCALE GENOMIC DNA]</scope>
</reference>
<dbReference type="Pfam" id="PF00643">
    <property type="entry name" value="zf-B_box"/>
    <property type="match status" value="1"/>
</dbReference>
<dbReference type="GO" id="GO:0045087">
    <property type="term" value="P:innate immune response"/>
    <property type="evidence" value="ECO:0007669"/>
    <property type="project" value="TreeGrafter"/>
</dbReference>
<keyword evidence="5 13" id="KW-0863">Zinc-finger</keyword>
<evidence type="ECO:0000256" key="11">
    <source>
        <dbReference type="ARBA" id="ARBA00064523"/>
    </source>
</evidence>
<dbReference type="FunFam" id="3.30.40.10:FF:000297">
    <property type="entry name" value="tripartite motif-containing protein 59"/>
    <property type="match status" value="1"/>
</dbReference>
<dbReference type="PROSITE" id="PS50089">
    <property type="entry name" value="ZF_RING_2"/>
    <property type="match status" value="1"/>
</dbReference>
<dbReference type="InterPro" id="IPR001841">
    <property type="entry name" value="Znf_RING"/>
</dbReference>
<dbReference type="InterPro" id="IPR027267">
    <property type="entry name" value="AH/BAR_dom_sf"/>
</dbReference>
<evidence type="ECO:0000313" key="17">
    <source>
        <dbReference type="Ensembl" id="ENSGAGP00000000704.1"/>
    </source>
</evidence>
<keyword evidence="8" id="KW-1133">Transmembrane helix</keyword>
<name>A0A452GGK5_9SAUR</name>
<dbReference type="SMART" id="SM00184">
    <property type="entry name" value="RING"/>
    <property type="match status" value="1"/>
</dbReference>
<evidence type="ECO:0000256" key="6">
    <source>
        <dbReference type="ARBA" id="ARBA00022824"/>
    </source>
</evidence>
<keyword evidence="9 14" id="KW-0175">Coiled coil</keyword>
<keyword evidence="6" id="KW-0256">Endoplasmic reticulum</keyword>
<evidence type="ECO:0000256" key="9">
    <source>
        <dbReference type="ARBA" id="ARBA00023054"/>
    </source>
</evidence>
<dbReference type="SUPFAM" id="SSF103657">
    <property type="entry name" value="BAR/IMD domain-like"/>
    <property type="match status" value="1"/>
</dbReference>
<dbReference type="PANTHER" id="PTHR24098">
    <property type="entry name" value="OUTER SEGMENT 5"/>
    <property type="match status" value="1"/>
</dbReference>
<evidence type="ECO:0000256" key="13">
    <source>
        <dbReference type="PROSITE-ProRule" id="PRU00024"/>
    </source>
</evidence>
<dbReference type="PANTHER" id="PTHR24098:SF14">
    <property type="entry name" value="TRIPARTITE MOTIF-CONTAINING PROTEIN 59"/>
    <property type="match status" value="1"/>
</dbReference>
<dbReference type="GO" id="GO:0008270">
    <property type="term" value="F:zinc ion binding"/>
    <property type="evidence" value="ECO:0007669"/>
    <property type="project" value="UniProtKB-KW"/>
</dbReference>
<dbReference type="SUPFAM" id="SSF57845">
    <property type="entry name" value="B-box zinc-binding domain"/>
    <property type="match status" value="1"/>
</dbReference>
<evidence type="ECO:0000256" key="14">
    <source>
        <dbReference type="SAM" id="Coils"/>
    </source>
</evidence>
<dbReference type="PROSITE" id="PS00518">
    <property type="entry name" value="ZF_RING_1"/>
    <property type="match status" value="1"/>
</dbReference>
<reference evidence="17" key="2">
    <citation type="submission" date="2025-08" db="UniProtKB">
        <authorList>
            <consortium name="Ensembl"/>
        </authorList>
    </citation>
    <scope>IDENTIFICATION</scope>
</reference>
<evidence type="ECO:0000256" key="2">
    <source>
        <dbReference type="ARBA" id="ARBA00008518"/>
    </source>
</evidence>
<evidence type="ECO:0000256" key="10">
    <source>
        <dbReference type="ARBA" id="ARBA00023136"/>
    </source>
</evidence>
<comment type="subcellular location">
    <subcellularLocation>
        <location evidence="1">Endoplasmic reticulum membrane</location>
        <topology evidence="1">Single-pass membrane protein</topology>
    </subcellularLocation>
</comment>
<feature type="domain" description="RING-type" evidence="15">
    <location>
        <begin position="10"/>
        <end position="60"/>
    </location>
</feature>
<dbReference type="Gene3D" id="3.30.40.10">
    <property type="entry name" value="Zinc/RING finger domain, C3HC4 (zinc finger)"/>
    <property type="match status" value="1"/>
</dbReference>
<dbReference type="GO" id="GO:0043124">
    <property type="term" value="P:negative regulation of canonical NF-kappaB signal transduction"/>
    <property type="evidence" value="ECO:0007669"/>
    <property type="project" value="UniProtKB-ARBA"/>
</dbReference>
<feature type="domain" description="B box-type" evidence="16">
    <location>
        <begin position="92"/>
        <end position="134"/>
    </location>
</feature>
<evidence type="ECO:0000313" key="18">
    <source>
        <dbReference type="Proteomes" id="UP000291020"/>
    </source>
</evidence>
<dbReference type="FunFam" id="3.30.160.60:FF:000772">
    <property type="entry name" value="tripartite motif-containing protein 59"/>
    <property type="match status" value="1"/>
</dbReference>
<proteinExistence type="inferred from homology"/>
<accession>A0A452GGK5</accession>
<sequence length="360" mass="41900">MHHFEEELTCSICYSIFEDPRVLPCSHTFCRNCLESVLQLSSNFSIWRPLRLPLKCPNCRSIVEIPPSGTESLPINFALKAIIEKYQQQDHPDVATCSEHYRQPLNVYCLLDRKLVCGHCLTIGKHHGHPIDDLQSAYMKEKETPRKLLEQLTDEHWTNVCLLIEKLEEQKSHYENIVQDDKKAVVQYFKKLNDTLEHKKQALLAALDEVNAHISEEYAPLVENMKRIREEQLDLMSLNTSVQEEESPLLFLEKVDVVQSSLCLNYCTRLFFFFTFYVNAIEIIDRLQKNLNWFSRLISTRIITPDSPHLLKYVKDETEECVGQGSLLIPLFFPYLFPSFAPTPMPISESLLFTDYHSTQ</sequence>
<evidence type="ECO:0000256" key="3">
    <source>
        <dbReference type="ARBA" id="ARBA00022692"/>
    </source>
</evidence>
<reference evidence="17" key="3">
    <citation type="submission" date="2025-09" db="UniProtKB">
        <authorList>
            <consortium name="Ensembl"/>
        </authorList>
    </citation>
    <scope>IDENTIFICATION</scope>
</reference>
<organism evidence="17 18">
    <name type="scientific">Gopherus agassizii</name>
    <name type="common">Agassiz's desert tortoise</name>
    <dbReference type="NCBI Taxonomy" id="38772"/>
    <lineage>
        <taxon>Eukaryota</taxon>
        <taxon>Metazoa</taxon>
        <taxon>Chordata</taxon>
        <taxon>Craniata</taxon>
        <taxon>Vertebrata</taxon>
        <taxon>Euteleostomi</taxon>
        <taxon>Archelosauria</taxon>
        <taxon>Testudinata</taxon>
        <taxon>Testudines</taxon>
        <taxon>Cryptodira</taxon>
        <taxon>Durocryptodira</taxon>
        <taxon>Testudinoidea</taxon>
        <taxon>Testudinidae</taxon>
        <taxon>Gopherus</taxon>
    </lineage>
</organism>
<dbReference type="STRING" id="38772.ENSGAGP00000000704"/>
<dbReference type="AlphaFoldDB" id="A0A452GGK5"/>
<keyword evidence="4" id="KW-0479">Metal-binding</keyword>
<protein>
    <recommendedName>
        <fullName evidence="12">Tripartite motif-containing protein 59</fullName>
    </recommendedName>
</protein>
<dbReference type="CDD" id="cd19790">
    <property type="entry name" value="Bbox2_TRIM59_C-XI"/>
    <property type="match status" value="1"/>
</dbReference>
<keyword evidence="7" id="KW-0862">Zinc</keyword>
<dbReference type="SUPFAM" id="SSF57850">
    <property type="entry name" value="RING/U-box"/>
    <property type="match status" value="1"/>
</dbReference>
<evidence type="ECO:0000256" key="8">
    <source>
        <dbReference type="ARBA" id="ARBA00022989"/>
    </source>
</evidence>
<comment type="subunit">
    <text evidence="11">Interacts with ECSIT.</text>
</comment>
<evidence type="ECO:0000256" key="1">
    <source>
        <dbReference type="ARBA" id="ARBA00004389"/>
    </source>
</evidence>
<keyword evidence="3" id="KW-0812">Transmembrane</keyword>
<evidence type="ECO:0000256" key="4">
    <source>
        <dbReference type="ARBA" id="ARBA00022723"/>
    </source>
</evidence>
<dbReference type="Pfam" id="PF13445">
    <property type="entry name" value="zf-RING_UBOX"/>
    <property type="match status" value="1"/>
</dbReference>
<dbReference type="Proteomes" id="UP000291020">
    <property type="component" value="Unassembled WGS sequence"/>
</dbReference>
<dbReference type="InterPro" id="IPR017907">
    <property type="entry name" value="Znf_RING_CS"/>
</dbReference>
<evidence type="ECO:0000256" key="7">
    <source>
        <dbReference type="ARBA" id="ARBA00022833"/>
    </source>
</evidence>
<dbReference type="GO" id="GO:0061630">
    <property type="term" value="F:ubiquitin protein ligase activity"/>
    <property type="evidence" value="ECO:0007669"/>
    <property type="project" value="TreeGrafter"/>
</dbReference>
<feature type="coiled-coil region" evidence="14">
    <location>
        <begin position="164"/>
        <end position="213"/>
    </location>
</feature>
<keyword evidence="18" id="KW-1185">Reference proteome</keyword>
<evidence type="ECO:0000256" key="5">
    <source>
        <dbReference type="ARBA" id="ARBA00022771"/>
    </source>
</evidence>